<dbReference type="RefSeq" id="XP_032457701.1">
    <property type="nucleotide sequence ID" value="XM_032601810.1"/>
</dbReference>
<dbReference type="PANTHER" id="PTHR46609">
    <property type="entry name" value="EXONUCLEASE, PHAGE-TYPE/RECB, C-TERMINAL DOMAIN-CONTAINING PROTEIN"/>
    <property type="match status" value="1"/>
</dbReference>
<dbReference type="OrthoDB" id="6622541at2759"/>
<dbReference type="CDD" id="cd22343">
    <property type="entry name" value="PDDEXK_lambda_exonuclease-like"/>
    <property type="match status" value="1"/>
</dbReference>
<sequence length="506" mass="57259">MFPPAQKPSDTKLCAVDVCELKESCALKLVLIAASRNQDERDKLSIKHLLSSMLLTVEVNLKREDCEACLCNFFIFCNEHPIYKNIYVLESSLQNFYETHIVMMEEEIVKLCCDTLGQSTCDNWFAARVLRVSASKNTHSIKTRAKKTVESLISGMLYPKKISTPATQYGSKHECDAKKEYEQIFHCDVKQIRLIVCKSNPWLCTSLDGVVIEDGCITKIVEFKCPFTCTDQPVVDYSNKKCNVSYLYFFGGTVQLRESAIYYTQCQVQMYVSGLTICDLFIYSPVTNGSCIIQVHRNETFLENIIYKCEHFYFNYYLPAVRDFFFYMAFGTRKFIASSTQGFHAALSCVNPTQDAPLRSTPTRPITTRSAFTLSSHLRLGLPTGRVTIGLPFMTRAAVRSSPILATCPAHPNLRDFIILLIFGDAYRLCNSSLCSLLHSPVSSSFFGPYIFRKTLFSNTLKRLSACLVRAHVSHPYRTTGSIIVLYILILTFLDNSLDLSKLLTA</sequence>
<dbReference type="PANTHER" id="PTHR46609:SF8">
    <property type="entry name" value="YQAJ VIRAL RECOMBINASE DOMAIN-CONTAINING PROTEIN"/>
    <property type="match status" value="1"/>
</dbReference>
<dbReference type="KEGG" id="nvi:116738656"/>
<dbReference type="EnsemblMetazoa" id="XM_032601811">
    <property type="protein sequence ID" value="XP_032457702"/>
    <property type="gene ID" value="LOC116738656"/>
</dbReference>
<evidence type="ECO:0000313" key="3">
    <source>
        <dbReference type="Proteomes" id="UP000002358"/>
    </source>
</evidence>
<evidence type="ECO:0000259" key="1">
    <source>
        <dbReference type="Pfam" id="PF09588"/>
    </source>
</evidence>
<dbReference type="GeneID" id="116738656"/>
<keyword evidence="3" id="KW-1185">Reference proteome</keyword>
<dbReference type="EnsemblMetazoa" id="XM_032601812">
    <property type="protein sequence ID" value="XP_032457703"/>
    <property type="gene ID" value="LOC116738656"/>
</dbReference>
<dbReference type="AlphaFoldDB" id="A0A7M7R3U9"/>
<dbReference type="InterPro" id="IPR011335">
    <property type="entry name" value="Restrct_endonuc-II-like"/>
</dbReference>
<dbReference type="Proteomes" id="UP000002358">
    <property type="component" value="Unassembled WGS sequence"/>
</dbReference>
<dbReference type="InParanoid" id="A0A7M7R3U9"/>
<proteinExistence type="predicted"/>
<dbReference type="RefSeq" id="XP_032457703.1">
    <property type="nucleotide sequence ID" value="XM_032601812.1"/>
</dbReference>
<dbReference type="Gene3D" id="3.90.320.10">
    <property type="match status" value="1"/>
</dbReference>
<dbReference type="InterPro" id="IPR011604">
    <property type="entry name" value="PDDEXK-like_dom_sf"/>
</dbReference>
<dbReference type="RefSeq" id="XP_032457702.1">
    <property type="nucleotide sequence ID" value="XM_032601811.1"/>
</dbReference>
<feature type="domain" description="YqaJ viral recombinase" evidence="1">
    <location>
        <begin position="124"/>
        <end position="275"/>
    </location>
</feature>
<dbReference type="Pfam" id="PF09588">
    <property type="entry name" value="YqaJ"/>
    <property type="match status" value="1"/>
</dbReference>
<dbReference type="InterPro" id="IPR051703">
    <property type="entry name" value="NF-kappa-B_Signaling_Reg"/>
</dbReference>
<dbReference type="SUPFAM" id="SSF52980">
    <property type="entry name" value="Restriction endonuclease-like"/>
    <property type="match status" value="1"/>
</dbReference>
<evidence type="ECO:0000313" key="2">
    <source>
        <dbReference type="EnsemblMetazoa" id="XP_032457702"/>
    </source>
</evidence>
<protein>
    <recommendedName>
        <fullName evidence="1">YqaJ viral recombinase domain-containing protein</fullName>
    </recommendedName>
</protein>
<dbReference type="GO" id="GO:0006281">
    <property type="term" value="P:DNA repair"/>
    <property type="evidence" value="ECO:0007669"/>
    <property type="project" value="UniProtKB-ARBA"/>
</dbReference>
<reference evidence="2" key="1">
    <citation type="submission" date="2021-01" db="UniProtKB">
        <authorList>
            <consortium name="EnsemblMetazoa"/>
        </authorList>
    </citation>
    <scope>IDENTIFICATION</scope>
</reference>
<dbReference type="EnsemblMetazoa" id="XM_032601810">
    <property type="protein sequence ID" value="XP_032457701"/>
    <property type="gene ID" value="LOC116738656"/>
</dbReference>
<organism evidence="2 3">
    <name type="scientific">Nasonia vitripennis</name>
    <name type="common">Parasitic wasp</name>
    <dbReference type="NCBI Taxonomy" id="7425"/>
    <lineage>
        <taxon>Eukaryota</taxon>
        <taxon>Metazoa</taxon>
        <taxon>Ecdysozoa</taxon>
        <taxon>Arthropoda</taxon>
        <taxon>Hexapoda</taxon>
        <taxon>Insecta</taxon>
        <taxon>Pterygota</taxon>
        <taxon>Neoptera</taxon>
        <taxon>Endopterygota</taxon>
        <taxon>Hymenoptera</taxon>
        <taxon>Apocrita</taxon>
        <taxon>Proctotrupomorpha</taxon>
        <taxon>Chalcidoidea</taxon>
        <taxon>Pteromalidae</taxon>
        <taxon>Pteromalinae</taxon>
        <taxon>Nasonia</taxon>
    </lineage>
</organism>
<dbReference type="InterPro" id="IPR019080">
    <property type="entry name" value="YqaJ_viral_recombinase"/>
</dbReference>
<name>A0A7M7R3U9_NASVI</name>
<accession>A0A7M7R3U9</accession>